<keyword evidence="7 11" id="KW-0658">Purine biosynthesis</keyword>
<dbReference type="Gene3D" id="3.40.50.20">
    <property type="match status" value="1"/>
</dbReference>
<evidence type="ECO:0000259" key="12">
    <source>
        <dbReference type="PROSITE" id="PS50975"/>
    </source>
</evidence>
<evidence type="ECO:0000313" key="14">
    <source>
        <dbReference type="Proteomes" id="UP000187283"/>
    </source>
</evidence>
<dbReference type="EMBL" id="LSSN01005385">
    <property type="protein sequence ID" value="OMJ09602.1"/>
    <property type="molecule type" value="Genomic_DNA"/>
</dbReference>
<organism evidence="13 14">
    <name type="scientific">Smittium culicis</name>
    <dbReference type="NCBI Taxonomy" id="133412"/>
    <lineage>
        <taxon>Eukaryota</taxon>
        <taxon>Fungi</taxon>
        <taxon>Fungi incertae sedis</taxon>
        <taxon>Zoopagomycota</taxon>
        <taxon>Kickxellomycotina</taxon>
        <taxon>Harpellomycetes</taxon>
        <taxon>Harpellales</taxon>
        <taxon>Legeriomycetaceae</taxon>
        <taxon>Smittium</taxon>
    </lineage>
</organism>
<dbReference type="Proteomes" id="UP000187283">
    <property type="component" value="Unassembled WGS sequence"/>
</dbReference>
<dbReference type="InterPro" id="IPR016185">
    <property type="entry name" value="PreATP-grasp_dom_sf"/>
</dbReference>
<evidence type="ECO:0000256" key="9">
    <source>
        <dbReference type="ARBA" id="ARBA00022840"/>
    </source>
</evidence>
<dbReference type="PIRSF" id="PIRSF001340">
    <property type="entry name" value="AIR_carboxylase"/>
    <property type="match status" value="1"/>
</dbReference>
<reference evidence="13 14" key="1">
    <citation type="submission" date="2017-01" db="EMBL/GenBank/DDBJ databases">
        <authorList>
            <person name="Mah S.A."/>
            <person name="Swanson W.J."/>
            <person name="Moy G.W."/>
            <person name="Vacquier V.D."/>
        </authorList>
    </citation>
    <scope>NUCLEOTIDE SEQUENCE [LARGE SCALE GENOMIC DNA]</scope>
    <source>
        <strain evidence="13 14">GSMNP</strain>
    </source>
</reference>
<evidence type="ECO:0000256" key="10">
    <source>
        <dbReference type="ARBA" id="ARBA00023239"/>
    </source>
</evidence>
<keyword evidence="8 11" id="KW-0210">Decarboxylase</keyword>
<keyword evidence="9 11" id="KW-0067">ATP-binding</keyword>
<keyword evidence="14" id="KW-1185">Reference proteome</keyword>
<comment type="catalytic activity">
    <reaction evidence="1 11">
        <text>5-amino-1-(5-phospho-D-ribosyl)imidazole-4-carboxylate + H(+) = 5-amino-1-(5-phospho-beta-D-ribosyl)imidazole + CO2</text>
        <dbReference type="Rhea" id="RHEA:10792"/>
        <dbReference type="ChEBI" id="CHEBI:15378"/>
        <dbReference type="ChEBI" id="CHEBI:16526"/>
        <dbReference type="ChEBI" id="CHEBI:77657"/>
        <dbReference type="ChEBI" id="CHEBI:137981"/>
        <dbReference type="EC" id="4.1.1.21"/>
    </reaction>
</comment>
<dbReference type="GO" id="GO:0005524">
    <property type="term" value="F:ATP binding"/>
    <property type="evidence" value="ECO:0007669"/>
    <property type="project" value="UniProtKB-UniRule"/>
</dbReference>
<dbReference type="HAMAP" id="MF_01928">
    <property type="entry name" value="PurK"/>
    <property type="match status" value="1"/>
</dbReference>
<dbReference type="UniPathway" id="UPA00074">
    <property type="reaction ID" value="UER00130"/>
</dbReference>
<dbReference type="OrthoDB" id="15425at2759"/>
<dbReference type="FunFam" id="3.40.50.1970:FF:000013">
    <property type="entry name" value="Phosphoribosylaminoimidazole carboxylase"/>
    <property type="match status" value="1"/>
</dbReference>
<dbReference type="Pfam" id="PF17769">
    <property type="entry name" value="PurK_C"/>
    <property type="match status" value="1"/>
</dbReference>
<evidence type="ECO:0000256" key="5">
    <source>
        <dbReference type="ARBA" id="ARBA00021059"/>
    </source>
</evidence>
<feature type="domain" description="ATP-grasp" evidence="12">
    <location>
        <begin position="137"/>
        <end position="359"/>
    </location>
</feature>
<sequence>MNPLDKKVGILGGGQLGRMLIEAAHRLNVDVTIVDPQSDSPAKQISNKSHIDKDFKRSDAIIELSNKVDVITAEIEHVDTKTLSEIVAIQISQSEILRAGSSLELPVTQDASVNSIHTYVLPSPKTIEVIQDKYLQHKVLFENEIPVAEFEACNNYEHAVSIGTRFSYPLILKARRGAYDGRGNVFVNSELELKEAWDKLSSNLVSSTGEEIKDSGIYAEKLISFTKELAVMVVKGIDNEIVCYPVVETVQSNNICNLVIAPAPINGLIREKAEKMACTAVKAITSVPTSINLKVKSGEAPISIEKISKSAGVFGVELFLLDNGEVIVNEIAPRPHNSGHYTIEACETSQYENHLRSVLGLPLGSTKLKVNFAAMVNILGLPNIFNVPTPCYNSTEVMKSIVADTLSVPGSTVHMYGKKEAKVDRKMGHVTIVANSPVELSQRLRAILYIVSGKNYNNVHPTQFKQILDLNTQNIENTYDYKPTPLVGIIMGSDSDLPVMKLAADQLKSFGVPFELTIVSAHRTPERMVEYAQSAKKRGLKVIIAGAGGAAHLPGMVAALTPLPVIGVPVKGRCLDGVDSLYSIVQMPRGIPVATVAINNADNAGLLAVRILGGTFDLYSTGMLDYMDRIRIEVEGKIEKLESVGYENY</sequence>
<evidence type="ECO:0000256" key="3">
    <source>
        <dbReference type="ARBA" id="ARBA00006114"/>
    </source>
</evidence>
<dbReference type="InterPro" id="IPR016301">
    <property type="entry name" value="Ade2_fungi/plant"/>
</dbReference>
<dbReference type="InterPro" id="IPR013815">
    <property type="entry name" value="ATP_grasp_subdomain_1"/>
</dbReference>
<dbReference type="InterPro" id="IPR011054">
    <property type="entry name" value="Rudment_hybrid_motif"/>
</dbReference>
<dbReference type="SUPFAM" id="SSF52255">
    <property type="entry name" value="N5-CAIR mutase (phosphoribosylaminoimidazole carboxylase, PurE)"/>
    <property type="match status" value="1"/>
</dbReference>
<dbReference type="Gene3D" id="3.30.1490.20">
    <property type="entry name" value="ATP-grasp fold, A domain"/>
    <property type="match status" value="1"/>
</dbReference>
<dbReference type="PANTHER" id="PTHR11609:SF5">
    <property type="entry name" value="PHOSPHORIBOSYLAMINOIMIDAZOLE CARBOXYLASE"/>
    <property type="match status" value="1"/>
</dbReference>
<comment type="similarity">
    <text evidence="3 11">In the C-terminal section; belongs to the AIR carboxylase family. Class I subfamily.</text>
</comment>
<evidence type="ECO:0000256" key="1">
    <source>
        <dbReference type="ARBA" id="ARBA00001244"/>
    </source>
</evidence>
<dbReference type="Pfam" id="PF22660">
    <property type="entry name" value="RS_preATP-grasp-like"/>
    <property type="match status" value="1"/>
</dbReference>
<dbReference type="Pfam" id="PF00731">
    <property type="entry name" value="AIRC"/>
    <property type="match status" value="1"/>
</dbReference>
<dbReference type="SMART" id="SM01001">
    <property type="entry name" value="AIRC"/>
    <property type="match status" value="1"/>
</dbReference>
<evidence type="ECO:0000313" key="13">
    <source>
        <dbReference type="EMBL" id="OMJ09602.1"/>
    </source>
</evidence>
<dbReference type="STRING" id="133412.A0A1R1X4Q1"/>
<dbReference type="SUPFAM" id="SSF52440">
    <property type="entry name" value="PreATP-grasp domain"/>
    <property type="match status" value="1"/>
</dbReference>
<evidence type="ECO:0000256" key="8">
    <source>
        <dbReference type="ARBA" id="ARBA00022793"/>
    </source>
</evidence>
<keyword evidence="10 11" id="KW-0456">Lyase</keyword>
<dbReference type="GO" id="GO:0006189">
    <property type="term" value="P:'de novo' IMP biosynthetic process"/>
    <property type="evidence" value="ECO:0007669"/>
    <property type="project" value="UniProtKB-UniRule"/>
</dbReference>
<dbReference type="PROSITE" id="PS50975">
    <property type="entry name" value="ATP_GRASP"/>
    <property type="match status" value="1"/>
</dbReference>
<dbReference type="InterPro" id="IPR040686">
    <property type="entry name" value="PurK_C"/>
</dbReference>
<dbReference type="GO" id="GO:0004638">
    <property type="term" value="F:phosphoribosylaminoimidazole carboxylase activity"/>
    <property type="evidence" value="ECO:0007669"/>
    <property type="project" value="UniProtKB-UniRule"/>
</dbReference>
<dbReference type="PANTHER" id="PTHR11609">
    <property type="entry name" value="PURINE BIOSYNTHESIS PROTEIN 6/7, PUR6/7"/>
    <property type="match status" value="1"/>
</dbReference>
<accession>A0A1R1X4Q1</accession>
<dbReference type="InterPro" id="IPR005875">
    <property type="entry name" value="PurK"/>
</dbReference>
<dbReference type="GO" id="GO:0046872">
    <property type="term" value="F:metal ion binding"/>
    <property type="evidence" value="ECO:0007669"/>
    <property type="project" value="InterPro"/>
</dbReference>
<name>A0A1R1X4Q1_9FUNG</name>
<evidence type="ECO:0000256" key="2">
    <source>
        <dbReference type="ARBA" id="ARBA00004747"/>
    </source>
</evidence>
<proteinExistence type="inferred from homology"/>
<evidence type="ECO:0000256" key="11">
    <source>
        <dbReference type="PIRNR" id="PIRNR001340"/>
    </source>
</evidence>
<dbReference type="InterPro" id="IPR003135">
    <property type="entry name" value="ATP-grasp_carboxylate-amine"/>
</dbReference>
<dbReference type="HAMAP" id="MF_01929">
    <property type="entry name" value="PurE_classI"/>
    <property type="match status" value="1"/>
</dbReference>
<dbReference type="InterPro" id="IPR000031">
    <property type="entry name" value="PurE_dom"/>
</dbReference>
<dbReference type="SUPFAM" id="SSF51246">
    <property type="entry name" value="Rudiment single hybrid motif"/>
    <property type="match status" value="1"/>
</dbReference>
<comment type="pathway">
    <text evidence="2 11">Purine metabolism; IMP biosynthesis via de novo pathway; 5-amino-1-(5-phospho-D-ribosyl)imidazole-4-carboxylate from 5-amino-1-(5-phospho-D-ribosyl)imidazole (carboxylase route): step 1/1.</text>
</comment>
<dbReference type="InterPro" id="IPR011761">
    <property type="entry name" value="ATP-grasp"/>
</dbReference>
<comment type="caution">
    <text evidence="13">The sequence shown here is derived from an EMBL/GenBank/DDBJ whole genome shotgun (WGS) entry which is preliminary data.</text>
</comment>
<protein>
    <recommendedName>
        <fullName evidence="5 11">Phosphoribosylaminoimidazole carboxylase</fullName>
        <ecNumber evidence="4 11">4.1.1.21</ecNumber>
    </recommendedName>
</protein>
<dbReference type="Pfam" id="PF02222">
    <property type="entry name" value="ATP-grasp"/>
    <property type="match status" value="2"/>
</dbReference>
<evidence type="ECO:0000256" key="4">
    <source>
        <dbReference type="ARBA" id="ARBA00012329"/>
    </source>
</evidence>
<dbReference type="EC" id="4.1.1.21" evidence="4 11"/>
<keyword evidence="6 11" id="KW-0547">Nucleotide-binding</keyword>
<dbReference type="Gene3D" id="3.40.50.1970">
    <property type="match status" value="1"/>
</dbReference>
<gene>
    <name evidence="13" type="ORF">AYI70_g10835</name>
</gene>
<dbReference type="InterPro" id="IPR054350">
    <property type="entry name" value="PurT/PurK_preATP-grasp"/>
</dbReference>
<dbReference type="InterPro" id="IPR033747">
    <property type="entry name" value="PurE_ClassI"/>
</dbReference>
<evidence type="ECO:0000256" key="7">
    <source>
        <dbReference type="ARBA" id="ARBA00022755"/>
    </source>
</evidence>
<dbReference type="NCBIfam" id="TIGR01162">
    <property type="entry name" value="purE"/>
    <property type="match status" value="1"/>
</dbReference>
<dbReference type="AlphaFoldDB" id="A0A1R1X4Q1"/>
<dbReference type="SUPFAM" id="SSF56059">
    <property type="entry name" value="Glutathione synthetase ATP-binding domain-like"/>
    <property type="match status" value="1"/>
</dbReference>
<evidence type="ECO:0000256" key="6">
    <source>
        <dbReference type="ARBA" id="ARBA00022741"/>
    </source>
</evidence>
<dbReference type="Gene3D" id="3.30.470.20">
    <property type="entry name" value="ATP-grasp fold, B domain"/>
    <property type="match status" value="1"/>
</dbReference>